<evidence type="ECO:0000313" key="2">
    <source>
        <dbReference type="Proteomes" id="UP001353858"/>
    </source>
</evidence>
<protein>
    <submittedName>
        <fullName evidence="1">Uncharacterized protein</fullName>
    </submittedName>
</protein>
<reference evidence="2" key="1">
    <citation type="submission" date="2023-01" db="EMBL/GenBank/DDBJ databases">
        <title>Key to firefly adult light organ development and bioluminescence: homeobox transcription factors regulate luciferase expression and transportation to peroxisome.</title>
        <authorList>
            <person name="Fu X."/>
        </authorList>
    </citation>
    <scope>NUCLEOTIDE SEQUENCE [LARGE SCALE GENOMIC DNA]</scope>
</reference>
<name>A0AAN7P553_9COLE</name>
<accession>A0AAN7P553</accession>
<evidence type="ECO:0000313" key="1">
    <source>
        <dbReference type="EMBL" id="KAK4876852.1"/>
    </source>
</evidence>
<organism evidence="1 2">
    <name type="scientific">Aquatica leii</name>
    <dbReference type="NCBI Taxonomy" id="1421715"/>
    <lineage>
        <taxon>Eukaryota</taxon>
        <taxon>Metazoa</taxon>
        <taxon>Ecdysozoa</taxon>
        <taxon>Arthropoda</taxon>
        <taxon>Hexapoda</taxon>
        <taxon>Insecta</taxon>
        <taxon>Pterygota</taxon>
        <taxon>Neoptera</taxon>
        <taxon>Endopterygota</taxon>
        <taxon>Coleoptera</taxon>
        <taxon>Polyphaga</taxon>
        <taxon>Elateriformia</taxon>
        <taxon>Elateroidea</taxon>
        <taxon>Lampyridae</taxon>
        <taxon>Luciolinae</taxon>
        <taxon>Aquatica</taxon>
    </lineage>
</organism>
<comment type="caution">
    <text evidence="1">The sequence shown here is derived from an EMBL/GenBank/DDBJ whole genome shotgun (WGS) entry which is preliminary data.</text>
</comment>
<dbReference type="Proteomes" id="UP001353858">
    <property type="component" value="Unassembled WGS sequence"/>
</dbReference>
<dbReference type="EMBL" id="JARPUR010000004">
    <property type="protein sequence ID" value="KAK4876852.1"/>
    <property type="molecule type" value="Genomic_DNA"/>
</dbReference>
<sequence>MKESLTKFETKLANTLTVVEIIEKQEKKVPVLLTEEMKESVAFLVATRTAVYICWKILEDIKLKDLSPIEEDHPDQYDVVDDGELPKDSDRFIATV</sequence>
<gene>
    <name evidence="1" type="ORF">RN001_009358</name>
</gene>
<proteinExistence type="predicted"/>
<keyword evidence="2" id="KW-1185">Reference proteome</keyword>
<dbReference type="AlphaFoldDB" id="A0AAN7P553"/>